<dbReference type="PANTHER" id="PTHR10885">
    <property type="entry name" value="ISOPENTENYL-DIPHOSPHATE DELTA-ISOMERASE"/>
    <property type="match status" value="1"/>
</dbReference>
<dbReference type="InterPro" id="IPR000086">
    <property type="entry name" value="NUDIX_hydrolase_dom"/>
</dbReference>
<accession>A0ABP8CC32</accession>
<dbReference type="InterPro" id="IPR020084">
    <property type="entry name" value="NUDIX_hydrolase_CS"/>
</dbReference>
<gene>
    <name evidence="3" type="ORF">GCM10022291_23700</name>
</gene>
<dbReference type="CDD" id="cd04692">
    <property type="entry name" value="NUDIX_Hydrolase"/>
    <property type="match status" value="1"/>
</dbReference>
<name>A0ABP8CC32_9FLAO</name>
<feature type="domain" description="Nudix hydrolase" evidence="2">
    <location>
        <begin position="29"/>
        <end position="176"/>
    </location>
</feature>
<evidence type="ECO:0000256" key="1">
    <source>
        <dbReference type="ARBA" id="ARBA00022801"/>
    </source>
</evidence>
<keyword evidence="1" id="KW-0378">Hydrolase</keyword>
<dbReference type="InterPro" id="IPR015797">
    <property type="entry name" value="NUDIX_hydrolase-like_dom_sf"/>
</dbReference>
<dbReference type="EMBL" id="BAABCA010000005">
    <property type="protein sequence ID" value="GAA4237286.1"/>
    <property type="molecule type" value="Genomic_DNA"/>
</dbReference>
<dbReference type="Gene3D" id="3.90.79.10">
    <property type="entry name" value="Nucleoside Triphosphate Pyrophosphohydrolase"/>
    <property type="match status" value="1"/>
</dbReference>
<dbReference type="PANTHER" id="PTHR10885:SF20">
    <property type="entry name" value="NUDIX HYDROLASE DOMAIN-CONTAINING PROTEIN"/>
    <property type="match status" value="1"/>
</dbReference>
<reference evidence="4" key="1">
    <citation type="journal article" date="2019" name="Int. J. Syst. Evol. Microbiol.">
        <title>The Global Catalogue of Microorganisms (GCM) 10K type strain sequencing project: providing services to taxonomists for standard genome sequencing and annotation.</title>
        <authorList>
            <consortium name="The Broad Institute Genomics Platform"/>
            <consortium name="The Broad Institute Genome Sequencing Center for Infectious Disease"/>
            <person name="Wu L."/>
            <person name="Ma J."/>
        </authorList>
    </citation>
    <scope>NUCLEOTIDE SEQUENCE [LARGE SCALE GENOMIC DNA]</scope>
    <source>
        <strain evidence="4">JCM 17630</strain>
    </source>
</reference>
<dbReference type="PROSITE" id="PS00893">
    <property type="entry name" value="NUDIX_BOX"/>
    <property type="match status" value="1"/>
</dbReference>
<evidence type="ECO:0000259" key="2">
    <source>
        <dbReference type="PROSITE" id="PS51462"/>
    </source>
</evidence>
<organism evidence="3 4">
    <name type="scientific">Postechiella marina</name>
    <dbReference type="NCBI Taxonomy" id="943941"/>
    <lineage>
        <taxon>Bacteria</taxon>
        <taxon>Pseudomonadati</taxon>
        <taxon>Bacteroidota</taxon>
        <taxon>Flavobacteriia</taxon>
        <taxon>Flavobacteriales</taxon>
        <taxon>Flavobacteriaceae</taxon>
        <taxon>Postechiella</taxon>
    </lineage>
</organism>
<proteinExistence type="predicted"/>
<dbReference type="SUPFAM" id="SSF55811">
    <property type="entry name" value="Nudix"/>
    <property type="match status" value="1"/>
</dbReference>
<evidence type="ECO:0000313" key="3">
    <source>
        <dbReference type="EMBL" id="GAA4237286.1"/>
    </source>
</evidence>
<comment type="caution">
    <text evidence="3">The sequence shown here is derived from an EMBL/GenBank/DDBJ whole genome shotgun (WGS) entry which is preliminary data.</text>
</comment>
<keyword evidence="4" id="KW-1185">Reference proteome</keyword>
<dbReference type="Proteomes" id="UP001501496">
    <property type="component" value="Unassembled WGS sequence"/>
</dbReference>
<dbReference type="PROSITE" id="PS51462">
    <property type="entry name" value="NUDIX"/>
    <property type="match status" value="1"/>
</dbReference>
<evidence type="ECO:0000313" key="4">
    <source>
        <dbReference type="Proteomes" id="UP001501496"/>
    </source>
</evidence>
<protein>
    <recommendedName>
        <fullName evidence="2">Nudix hydrolase domain-containing protein</fullName>
    </recommendedName>
</protein>
<sequence>MDEFIDVVDKNGYPTGKSELKSVIHQTGLYHHTAHVWFYTKNGFVLLSQRSAKKTICPLMWDVSVAGHVDAGESIKQAAIRETKEEIGLNIIETDLHKIGVFNCFQNYKNGIIDNEFHNTFIAELKEPLANLKRQEEEVKALKLVNIATFKNLLAQSKTNNHFVATNSNYYLTVLQHIQNKTS</sequence>
<dbReference type="Pfam" id="PF00293">
    <property type="entry name" value="NUDIX"/>
    <property type="match status" value="1"/>
</dbReference>
<dbReference type="RefSeq" id="WP_344788470.1">
    <property type="nucleotide sequence ID" value="NZ_BAABCA010000005.1"/>
</dbReference>